<dbReference type="InterPro" id="IPR036136">
    <property type="entry name" value="Nit/Sulf_reduc_fer-like_dom_sf"/>
</dbReference>
<keyword evidence="4 8" id="KW-0560">Oxidoreductase</keyword>
<dbReference type="Gene3D" id="3.30.413.10">
    <property type="entry name" value="Sulfite Reductase Hemoprotein, domain 1"/>
    <property type="match status" value="2"/>
</dbReference>
<dbReference type="SUPFAM" id="SSF56014">
    <property type="entry name" value="Nitrite and sulphite reductase 4Fe-4S domain-like"/>
    <property type="match status" value="2"/>
</dbReference>
<reference evidence="8 9" key="1">
    <citation type="submission" date="2020-08" db="EMBL/GenBank/DDBJ databases">
        <title>Genomic Encyclopedia of Type Strains, Phase IV (KMG-IV): sequencing the most valuable type-strain genomes for metagenomic binning, comparative biology and taxonomic classification.</title>
        <authorList>
            <person name="Goeker M."/>
        </authorList>
    </citation>
    <scope>NUCLEOTIDE SEQUENCE [LARGE SCALE GENOMIC DNA]</scope>
    <source>
        <strain evidence="8 9">DSM 100211</strain>
    </source>
</reference>
<organism evidence="8 9">
    <name type="scientific">Mycoplana azooxidifex</name>
    <dbReference type="NCBI Taxonomy" id="1636188"/>
    <lineage>
        <taxon>Bacteria</taxon>
        <taxon>Pseudomonadati</taxon>
        <taxon>Pseudomonadota</taxon>
        <taxon>Alphaproteobacteria</taxon>
        <taxon>Hyphomicrobiales</taxon>
        <taxon>Rhizobiaceae</taxon>
        <taxon>Mycoplana</taxon>
    </lineage>
</organism>
<dbReference type="NCBIfam" id="TIGR02435">
    <property type="entry name" value="CobG"/>
    <property type="match status" value="1"/>
</dbReference>
<protein>
    <submittedName>
        <fullName evidence="8">Precorrin-3B synthase</fullName>
        <ecNumber evidence="8">1.14.13.83</ecNumber>
    </submittedName>
</protein>
<evidence type="ECO:0000313" key="9">
    <source>
        <dbReference type="Proteomes" id="UP000574761"/>
    </source>
</evidence>
<dbReference type="InterPro" id="IPR005117">
    <property type="entry name" value="NiRdtase/SiRdtase_haem-b_fer"/>
</dbReference>
<gene>
    <name evidence="8" type="ORF">GGQ64_002201</name>
</gene>
<evidence type="ECO:0000313" key="8">
    <source>
        <dbReference type="EMBL" id="MBB3977001.1"/>
    </source>
</evidence>
<accession>A0A7W6D591</accession>
<dbReference type="InterPro" id="IPR051329">
    <property type="entry name" value="NIR_SIR_4Fe-4S"/>
</dbReference>
<dbReference type="Proteomes" id="UP000574761">
    <property type="component" value="Unassembled WGS sequence"/>
</dbReference>
<dbReference type="PANTHER" id="PTHR32439">
    <property type="entry name" value="FERREDOXIN--NITRITE REDUCTASE, CHLOROPLASTIC"/>
    <property type="match status" value="1"/>
</dbReference>
<dbReference type="PANTHER" id="PTHR32439:SF9">
    <property type="entry name" value="BLR3264 PROTEIN"/>
    <property type="match status" value="1"/>
</dbReference>
<dbReference type="AlphaFoldDB" id="A0A7W6D591"/>
<dbReference type="RefSeq" id="WP_183803580.1">
    <property type="nucleotide sequence ID" value="NZ_JACIEE010000004.1"/>
</dbReference>
<evidence type="ECO:0000256" key="6">
    <source>
        <dbReference type="ARBA" id="ARBA00023014"/>
    </source>
</evidence>
<dbReference type="InterPro" id="IPR012798">
    <property type="entry name" value="Cbl_synth_CobG-like"/>
</dbReference>
<name>A0A7W6D591_9HYPH</name>
<evidence type="ECO:0000256" key="1">
    <source>
        <dbReference type="ARBA" id="ARBA00022485"/>
    </source>
</evidence>
<dbReference type="EMBL" id="JACIEE010000004">
    <property type="protein sequence ID" value="MBB3977001.1"/>
    <property type="molecule type" value="Genomic_DNA"/>
</dbReference>
<dbReference type="Pfam" id="PF03460">
    <property type="entry name" value="NIR_SIR_ferr"/>
    <property type="match status" value="1"/>
</dbReference>
<sequence>MMTPLSMPTEKGLATATQPVPTLRRGACPSLTTPMQTGDGLLVRLRPARPGLAPAGYISIARLAAEHGNGLLEVTARGNLQLRGLKDETVAPLAAGLAAAGIDLNRGVAVETPALSGLDPDEIADATQLSAAIRQAIAGPLSMLRLAPKLSIVVDGGGRLNLADMVGDIRLDAVRRGESLFWRLSVGGDVRSGRPVAAVADRDALPALAVLLRVLSGMGTAARGRDLDAGALRVALGAMAVDVDFPAQPAFPPSPIGRHAIGTRSVLGVGLPYGATDAVTLERLMRGLAGLGATEIRLSPHRVLLVLGLSAGAVDAAASLAERAGFWTRADAPGNAIAVCAGAVGCASGTFDTKAVADQLVLRAPGLLDGSMIVHISGCAKGCAHPMPAVLALCGRMDGIGVVFGGRSEDSELATLSPETAGRAMEKLATLVREQRLKGETVRQAIERLGAGAIADIVRQGRQ</sequence>
<feature type="domain" description="Nitrite/Sulfite reductase ferredoxin-like" evidence="7">
    <location>
        <begin position="34"/>
        <end position="100"/>
    </location>
</feature>
<comment type="caution">
    <text evidence="8">The sequence shown here is derived from an EMBL/GenBank/DDBJ whole genome shotgun (WGS) entry which is preliminary data.</text>
</comment>
<keyword evidence="3" id="KW-0479">Metal-binding</keyword>
<dbReference type="EC" id="1.14.13.83" evidence="8"/>
<dbReference type="GO" id="GO:0051539">
    <property type="term" value="F:4 iron, 4 sulfur cluster binding"/>
    <property type="evidence" value="ECO:0007669"/>
    <property type="project" value="UniProtKB-KW"/>
</dbReference>
<evidence type="ECO:0000256" key="3">
    <source>
        <dbReference type="ARBA" id="ARBA00022723"/>
    </source>
</evidence>
<evidence type="ECO:0000256" key="5">
    <source>
        <dbReference type="ARBA" id="ARBA00023004"/>
    </source>
</evidence>
<keyword evidence="2" id="KW-0349">Heme</keyword>
<dbReference type="InterPro" id="IPR045854">
    <property type="entry name" value="NO2/SO3_Rdtase_4Fe4S_sf"/>
</dbReference>
<evidence type="ECO:0000256" key="4">
    <source>
        <dbReference type="ARBA" id="ARBA00023002"/>
    </source>
</evidence>
<dbReference type="SUPFAM" id="SSF55124">
    <property type="entry name" value="Nitrite/Sulfite reductase N-terminal domain-like"/>
    <property type="match status" value="2"/>
</dbReference>
<keyword evidence="9" id="KW-1185">Reference proteome</keyword>
<keyword evidence="1" id="KW-0004">4Fe-4S</keyword>
<keyword evidence="6" id="KW-0411">Iron-sulfur</keyword>
<dbReference type="GO" id="GO:0046872">
    <property type="term" value="F:metal ion binding"/>
    <property type="evidence" value="ECO:0007669"/>
    <property type="project" value="UniProtKB-KW"/>
</dbReference>
<keyword evidence="5" id="KW-0408">Iron</keyword>
<proteinExistence type="predicted"/>
<dbReference type="GO" id="GO:0043818">
    <property type="term" value="F:precorrin-3B synthase activity"/>
    <property type="evidence" value="ECO:0007669"/>
    <property type="project" value="UniProtKB-EC"/>
</dbReference>
<evidence type="ECO:0000256" key="2">
    <source>
        <dbReference type="ARBA" id="ARBA00022617"/>
    </source>
</evidence>
<dbReference type="Gene3D" id="3.90.480.10">
    <property type="entry name" value="Sulfite Reductase Hemoprotein,Domain 2"/>
    <property type="match status" value="1"/>
</dbReference>
<evidence type="ECO:0000259" key="7">
    <source>
        <dbReference type="Pfam" id="PF03460"/>
    </source>
</evidence>